<proteinExistence type="predicted"/>
<dbReference type="SUPFAM" id="SSF111384">
    <property type="entry name" value="OmpH-like"/>
    <property type="match status" value="1"/>
</dbReference>
<dbReference type="Pfam" id="PF03938">
    <property type="entry name" value="OmpH"/>
    <property type="match status" value="1"/>
</dbReference>
<accession>A0A1V0RIV4</accession>
<dbReference type="RefSeq" id="WP_081506169.1">
    <property type="nucleotide sequence ID" value="NZ_CP020474.1"/>
</dbReference>
<keyword evidence="3" id="KW-1185">Reference proteome</keyword>
<gene>
    <name evidence="2" type="ORF">ROSMUCSMR3_00207</name>
</gene>
<feature type="region of interest" description="Disordered" evidence="1">
    <location>
        <begin position="180"/>
        <end position="201"/>
    </location>
</feature>
<evidence type="ECO:0000256" key="1">
    <source>
        <dbReference type="SAM" id="MobiDB-lite"/>
    </source>
</evidence>
<dbReference type="AlphaFoldDB" id="A0A1V0RIV4"/>
<dbReference type="OrthoDB" id="7868372at2"/>
<evidence type="ECO:0000313" key="2">
    <source>
        <dbReference type="EMBL" id="ARE81717.1"/>
    </source>
</evidence>
<dbReference type="InterPro" id="IPR005632">
    <property type="entry name" value="Chaperone_Skp"/>
</dbReference>
<dbReference type="Proteomes" id="UP000192273">
    <property type="component" value="Chromosome"/>
</dbReference>
<dbReference type="Gene3D" id="3.30.910.20">
    <property type="entry name" value="Skp domain"/>
    <property type="match status" value="1"/>
</dbReference>
<dbReference type="SMART" id="SM00935">
    <property type="entry name" value="OmpH"/>
    <property type="match status" value="1"/>
</dbReference>
<feature type="compositionally biased region" description="Polar residues" evidence="1">
    <location>
        <begin position="189"/>
        <end position="201"/>
    </location>
</feature>
<dbReference type="EMBL" id="CP020474">
    <property type="protein sequence ID" value="ARE81717.1"/>
    <property type="molecule type" value="Genomic_DNA"/>
</dbReference>
<sequence length="201" mass="22300">MRAALARLGLCLGVTLGAAFPLYAQQIGVIQSDVLVIDPERMLLESEYGKRLQQDIQAERDRLIAYNETIAQELEAEEQRLTALRATTAPNAFRDMADAFDQRVEELRLESERRSRELERRRELIPIQFMRVVQPVLSDLLTEANAMVMIDARAVLLHSGAADVTDLAVLRINEQIGVGPLAPDATVPGDQTPSQPAPTND</sequence>
<dbReference type="InterPro" id="IPR024930">
    <property type="entry name" value="Skp_dom_sf"/>
</dbReference>
<organism evidence="2 3">
    <name type="scientific">Roseovarius mucosus</name>
    <dbReference type="NCBI Taxonomy" id="215743"/>
    <lineage>
        <taxon>Bacteria</taxon>
        <taxon>Pseudomonadati</taxon>
        <taxon>Pseudomonadota</taxon>
        <taxon>Alphaproteobacteria</taxon>
        <taxon>Rhodobacterales</taxon>
        <taxon>Roseobacteraceae</taxon>
        <taxon>Roseovarius</taxon>
    </lineage>
</organism>
<dbReference type="KEGG" id="rmm:ROSMUCSMR3_00207"/>
<evidence type="ECO:0000313" key="3">
    <source>
        <dbReference type="Proteomes" id="UP000192273"/>
    </source>
</evidence>
<name>A0A1V0RIV4_9RHOB</name>
<protein>
    <submittedName>
        <fullName evidence="2">Outer membrane protein (OmpH-like)</fullName>
    </submittedName>
</protein>
<dbReference type="GO" id="GO:0051082">
    <property type="term" value="F:unfolded protein binding"/>
    <property type="evidence" value="ECO:0007669"/>
    <property type="project" value="InterPro"/>
</dbReference>
<reference evidence="2 3" key="1">
    <citation type="submission" date="2017-03" db="EMBL/GenBank/DDBJ databases">
        <title>Genome Sequence of Roseovarius mucosus strain SMR3 Isolated from a culture of the Diatom Skeletonema marinoi.</title>
        <authorList>
            <person name="Topel M."/>
            <person name="Pinder M."/>
            <person name="Johansson O.N."/>
            <person name="Kourtchenko O."/>
            <person name="Godhe A."/>
            <person name="Clarke A.K."/>
        </authorList>
    </citation>
    <scope>NUCLEOTIDE SEQUENCE [LARGE SCALE GENOMIC DNA]</scope>
    <source>
        <strain evidence="2 3">SMR3</strain>
    </source>
</reference>